<reference evidence="1" key="1">
    <citation type="submission" date="2022-08" db="EMBL/GenBank/DDBJ databases">
        <title>Genome sequencing of akame (Lates japonicus).</title>
        <authorList>
            <person name="Hashiguchi Y."/>
            <person name="Takahashi H."/>
        </authorList>
    </citation>
    <scope>NUCLEOTIDE SEQUENCE</scope>
    <source>
        <strain evidence="1">Kochi</strain>
    </source>
</reference>
<accession>A0AAD3R863</accession>
<evidence type="ECO:0000313" key="2">
    <source>
        <dbReference type="Proteomes" id="UP001279410"/>
    </source>
</evidence>
<dbReference type="EMBL" id="BRZM01004728">
    <property type="protein sequence ID" value="GLD59208.1"/>
    <property type="molecule type" value="Genomic_DNA"/>
</dbReference>
<name>A0AAD3R863_LATJO</name>
<sequence>MKPKLQRCLYMGQDRCNNGDLNGNNLTVITKSDSGLKHLRVLRLNKNWPQLTPRAAVSEEQALFRL</sequence>
<organism evidence="1 2">
    <name type="scientific">Lates japonicus</name>
    <name type="common">Japanese lates</name>
    <dbReference type="NCBI Taxonomy" id="270547"/>
    <lineage>
        <taxon>Eukaryota</taxon>
        <taxon>Metazoa</taxon>
        <taxon>Chordata</taxon>
        <taxon>Craniata</taxon>
        <taxon>Vertebrata</taxon>
        <taxon>Euteleostomi</taxon>
        <taxon>Actinopterygii</taxon>
        <taxon>Neopterygii</taxon>
        <taxon>Teleostei</taxon>
        <taxon>Neoteleostei</taxon>
        <taxon>Acanthomorphata</taxon>
        <taxon>Carangaria</taxon>
        <taxon>Carangaria incertae sedis</taxon>
        <taxon>Centropomidae</taxon>
        <taxon>Lates</taxon>
    </lineage>
</organism>
<evidence type="ECO:0000313" key="1">
    <source>
        <dbReference type="EMBL" id="GLD59208.1"/>
    </source>
</evidence>
<comment type="caution">
    <text evidence="1">The sequence shown here is derived from an EMBL/GenBank/DDBJ whole genome shotgun (WGS) entry which is preliminary data.</text>
</comment>
<keyword evidence="2" id="KW-1185">Reference proteome</keyword>
<protein>
    <submittedName>
        <fullName evidence="1">Slit homolog 2 protein-like protein</fullName>
    </submittedName>
</protein>
<dbReference type="AlphaFoldDB" id="A0AAD3R863"/>
<proteinExistence type="predicted"/>
<gene>
    <name evidence="1" type="ORF">AKAME5_002891300</name>
</gene>
<dbReference type="Proteomes" id="UP001279410">
    <property type="component" value="Unassembled WGS sequence"/>
</dbReference>